<organism evidence="9 10">
    <name type="scientific">Paenibacillus montanisoli</name>
    <dbReference type="NCBI Taxonomy" id="2081970"/>
    <lineage>
        <taxon>Bacteria</taxon>
        <taxon>Bacillati</taxon>
        <taxon>Bacillota</taxon>
        <taxon>Bacilli</taxon>
        <taxon>Bacillales</taxon>
        <taxon>Paenibacillaceae</taxon>
        <taxon>Paenibacillus</taxon>
    </lineage>
</organism>
<sequence length="323" mass="36496">MLKGSAKTAPERNSGTTRRTLAGKVIFHLKRDRLLYLMLIPVLAYYVIFVYKPMGGLVIAFQDYSLFKGIRGSEWVWFENFERFFQSPYFFRNLKNTIMMNLTQTLIAFPAPIILALMLNEVKSYGYKRIIQTLTYLPYFVSVVVVAGIVTNFLAPTNGLINIILDKLGFEKVYFLTLPEMFRPVYILSFDIWQNIGIGAIIYIAALAGINPELYEAASIDGAGRWRKIWSISLPGILPTVLVLLLLNISNFIEVGHEAIILLYQPVTYETADVFSTYAYRTGLSQGNYDLGAAVGLFTNTVGFVLVVIANWISRRFAGNGLW</sequence>
<dbReference type="OrthoDB" id="9785836at2"/>
<comment type="caution">
    <text evidence="9">The sequence shown here is derived from an EMBL/GenBank/DDBJ whole genome shotgun (WGS) entry which is preliminary data.</text>
</comment>
<evidence type="ECO:0000259" key="8">
    <source>
        <dbReference type="PROSITE" id="PS50928"/>
    </source>
</evidence>
<dbReference type="Gene3D" id="1.10.3720.10">
    <property type="entry name" value="MetI-like"/>
    <property type="match status" value="1"/>
</dbReference>
<evidence type="ECO:0000256" key="3">
    <source>
        <dbReference type="ARBA" id="ARBA00022475"/>
    </source>
</evidence>
<dbReference type="SUPFAM" id="SSF161098">
    <property type="entry name" value="MetI-like"/>
    <property type="match status" value="1"/>
</dbReference>
<evidence type="ECO:0000256" key="5">
    <source>
        <dbReference type="ARBA" id="ARBA00022989"/>
    </source>
</evidence>
<dbReference type="PROSITE" id="PS50928">
    <property type="entry name" value="ABC_TM1"/>
    <property type="match status" value="1"/>
</dbReference>
<keyword evidence="5 7" id="KW-1133">Transmembrane helix</keyword>
<evidence type="ECO:0000256" key="4">
    <source>
        <dbReference type="ARBA" id="ARBA00022692"/>
    </source>
</evidence>
<evidence type="ECO:0000256" key="6">
    <source>
        <dbReference type="ARBA" id="ARBA00023136"/>
    </source>
</evidence>
<dbReference type="CDD" id="cd06261">
    <property type="entry name" value="TM_PBP2"/>
    <property type="match status" value="1"/>
</dbReference>
<evidence type="ECO:0000256" key="7">
    <source>
        <dbReference type="RuleBase" id="RU363032"/>
    </source>
</evidence>
<feature type="transmembrane region" description="Helical" evidence="7">
    <location>
        <begin position="185"/>
        <end position="208"/>
    </location>
</feature>
<keyword evidence="10" id="KW-1185">Reference proteome</keyword>
<feature type="transmembrane region" description="Helical" evidence="7">
    <location>
        <begin position="229"/>
        <end position="249"/>
    </location>
</feature>
<feature type="transmembrane region" description="Helical" evidence="7">
    <location>
        <begin position="291"/>
        <end position="313"/>
    </location>
</feature>
<dbReference type="PANTHER" id="PTHR43227:SF11">
    <property type="entry name" value="BLL4140 PROTEIN"/>
    <property type="match status" value="1"/>
</dbReference>
<dbReference type="Pfam" id="PF00528">
    <property type="entry name" value="BPD_transp_1"/>
    <property type="match status" value="1"/>
</dbReference>
<comment type="similarity">
    <text evidence="7">Belongs to the binding-protein-dependent transport system permease family.</text>
</comment>
<keyword evidence="3" id="KW-1003">Cell membrane</keyword>
<gene>
    <name evidence="9" type="ORF">DL346_25095</name>
</gene>
<dbReference type="InterPro" id="IPR000515">
    <property type="entry name" value="MetI-like"/>
</dbReference>
<keyword evidence="2 7" id="KW-0813">Transport</keyword>
<feature type="transmembrane region" description="Helical" evidence="7">
    <location>
        <begin position="34"/>
        <end position="51"/>
    </location>
</feature>
<keyword evidence="6 7" id="KW-0472">Membrane</keyword>
<feature type="transmembrane region" description="Helical" evidence="7">
    <location>
        <begin position="98"/>
        <end position="119"/>
    </location>
</feature>
<feature type="transmembrane region" description="Helical" evidence="7">
    <location>
        <begin position="139"/>
        <end position="165"/>
    </location>
</feature>
<dbReference type="GO" id="GO:0005886">
    <property type="term" value="C:plasma membrane"/>
    <property type="evidence" value="ECO:0007669"/>
    <property type="project" value="UniProtKB-SubCell"/>
</dbReference>
<feature type="domain" description="ABC transmembrane type-1" evidence="8">
    <location>
        <begin position="94"/>
        <end position="310"/>
    </location>
</feature>
<dbReference type="PANTHER" id="PTHR43227">
    <property type="entry name" value="BLL4140 PROTEIN"/>
    <property type="match status" value="1"/>
</dbReference>
<evidence type="ECO:0000313" key="9">
    <source>
        <dbReference type="EMBL" id="RAP73559.1"/>
    </source>
</evidence>
<dbReference type="AlphaFoldDB" id="A0A328TSK8"/>
<dbReference type="InterPro" id="IPR050809">
    <property type="entry name" value="UgpAE/MalFG_permease"/>
</dbReference>
<evidence type="ECO:0000256" key="1">
    <source>
        <dbReference type="ARBA" id="ARBA00004651"/>
    </source>
</evidence>
<accession>A0A328TSK8</accession>
<dbReference type="GO" id="GO:0055085">
    <property type="term" value="P:transmembrane transport"/>
    <property type="evidence" value="ECO:0007669"/>
    <property type="project" value="InterPro"/>
</dbReference>
<dbReference type="InterPro" id="IPR035906">
    <property type="entry name" value="MetI-like_sf"/>
</dbReference>
<protein>
    <submittedName>
        <fullName evidence="9">Sugar ABC transporter permease</fullName>
    </submittedName>
</protein>
<evidence type="ECO:0000256" key="2">
    <source>
        <dbReference type="ARBA" id="ARBA00022448"/>
    </source>
</evidence>
<proteinExistence type="inferred from homology"/>
<keyword evidence="4 7" id="KW-0812">Transmembrane</keyword>
<dbReference type="Proteomes" id="UP000249260">
    <property type="component" value="Unassembled WGS sequence"/>
</dbReference>
<reference evidence="9 10" key="1">
    <citation type="submission" date="2018-06" db="EMBL/GenBank/DDBJ databases">
        <title>Paenibacillus montanisoli sp. nov., isolated from mountain area soil.</title>
        <authorList>
            <person name="Wu M."/>
        </authorList>
    </citation>
    <scope>NUCLEOTIDE SEQUENCE [LARGE SCALE GENOMIC DNA]</scope>
    <source>
        <strain evidence="9 10">RA17</strain>
    </source>
</reference>
<dbReference type="EMBL" id="QLUW01000006">
    <property type="protein sequence ID" value="RAP73559.1"/>
    <property type="molecule type" value="Genomic_DNA"/>
</dbReference>
<name>A0A328TSK8_9BACL</name>
<comment type="subcellular location">
    <subcellularLocation>
        <location evidence="1 7">Cell membrane</location>
        <topology evidence="1 7">Multi-pass membrane protein</topology>
    </subcellularLocation>
</comment>
<evidence type="ECO:0000313" key="10">
    <source>
        <dbReference type="Proteomes" id="UP000249260"/>
    </source>
</evidence>